<dbReference type="STRING" id="1796616.A4V09_11900"/>
<keyword evidence="5" id="KW-1185">Reference proteome</keyword>
<dbReference type="CDD" id="cd24006">
    <property type="entry name" value="ASKHA_NBD_PPX_GppA"/>
    <property type="match status" value="1"/>
</dbReference>
<name>A0A1C7ID40_9FIRM</name>
<dbReference type="Gene3D" id="3.30.420.40">
    <property type="match status" value="1"/>
</dbReference>
<dbReference type="PANTHER" id="PTHR30005:SF0">
    <property type="entry name" value="RETROGRADE REGULATION PROTEIN 2"/>
    <property type="match status" value="1"/>
</dbReference>
<evidence type="ECO:0000313" key="4">
    <source>
        <dbReference type="EMBL" id="ANU76409.1"/>
    </source>
</evidence>
<proteinExistence type="inferred from homology"/>
<dbReference type="SUPFAM" id="SSF53067">
    <property type="entry name" value="Actin-like ATPase domain"/>
    <property type="match status" value="2"/>
</dbReference>
<dbReference type="Pfam" id="PF02541">
    <property type="entry name" value="Ppx-GppA"/>
    <property type="match status" value="1"/>
</dbReference>
<accession>A0A1C7ID40</accession>
<dbReference type="PANTHER" id="PTHR30005">
    <property type="entry name" value="EXOPOLYPHOSPHATASE"/>
    <property type="match status" value="1"/>
</dbReference>
<comment type="similarity">
    <text evidence="1">Belongs to the GppA/Ppx family.</text>
</comment>
<feature type="domain" description="Ppx/GppA phosphatase N-terminal" evidence="2">
    <location>
        <begin position="27"/>
        <end position="308"/>
    </location>
</feature>
<dbReference type="Pfam" id="PF21447">
    <property type="entry name" value="Ppx-GppA_III"/>
    <property type="match status" value="1"/>
</dbReference>
<gene>
    <name evidence="4" type="ORF">A4V09_11900</name>
</gene>
<dbReference type="Proteomes" id="UP000092574">
    <property type="component" value="Chromosome"/>
</dbReference>
<dbReference type="InterPro" id="IPR050273">
    <property type="entry name" value="GppA/Ppx_hydrolase"/>
</dbReference>
<dbReference type="InterPro" id="IPR043129">
    <property type="entry name" value="ATPase_NBD"/>
</dbReference>
<evidence type="ECO:0000259" key="3">
    <source>
        <dbReference type="Pfam" id="PF21447"/>
    </source>
</evidence>
<dbReference type="OrthoDB" id="9814545at2"/>
<sequence>MAITRFAAIDVGSYHVSMDIYEISPKAGIRQIDEVRSRLEIGRDTYGTGKIGYDSTQELCAVLRDFAGIMQEYQVDAYRACATSTLQEAKNVWIVLDQVYQKTGINVEILSNSEQRFYGYKSLAAKEAAFTKIIQKGTAIIEIGGGNVQISLFDKDSLVTTQNFKMGSLRIRERLIPVEKETVYYEHLVEELIHNDILSFKKLHLKERKIDNIILLGDVFMETLLKKKNSMEENRTVSRDAFMQVYEGIVHKSPEQAAVELGISLEFATILVPTLIICRVFIDEMGAETLWLPGTQLNDGVSYDHAQKQKLIKSTHNFENDILVSARNIAKRYMSNKNHTQAVAQAATIIFDSMKKVHGMGSREKLLLQIAVILHDCGKYISMSNAAECSYAIIMSTEIIGLSHMEREVIASVVRFNSEPFKYYGEADSKSAIDRDTYILIGKLTAILRVANALDRSHKQKVEEIKAAVREKELILTIDTQEDLTLEEGLLTEKADFFEEVFSIRPRLRRKKRR</sequence>
<dbReference type="RefSeq" id="WP_065542574.1">
    <property type="nucleotide sequence ID" value="NZ_CP015405.2"/>
</dbReference>
<evidence type="ECO:0000256" key="1">
    <source>
        <dbReference type="ARBA" id="ARBA00007125"/>
    </source>
</evidence>
<dbReference type="InterPro" id="IPR003695">
    <property type="entry name" value="Ppx_GppA_N"/>
</dbReference>
<dbReference type="EMBL" id="CP015405">
    <property type="protein sequence ID" value="ANU76409.1"/>
    <property type="molecule type" value="Genomic_DNA"/>
</dbReference>
<dbReference type="KEGG" id="byl:A4V09_11900"/>
<evidence type="ECO:0000313" key="5">
    <source>
        <dbReference type="Proteomes" id="UP000092574"/>
    </source>
</evidence>
<dbReference type="AlphaFoldDB" id="A0A1C7ID40"/>
<dbReference type="CDD" id="cd00077">
    <property type="entry name" value="HDc"/>
    <property type="match status" value="1"/>
</dbReference>
<dbReference type="GO" id="GO:0016462">
    <property type="term" value="F:pyrophosphatase activity"/>
    <property type="evidence" value="ECO:0007669"/>
    <property type="project" value="TreeGrafter"/>
</dbReference>
<protein>
    <submittedName>
        <fullName evidence="4">Exopolyphosphatase</fullName>
    </submittedName>
</protein>
<dbReference type="Gene3D" id="3.30.420.150">
    <property type="entry name" value="Exopolyphosphatase. Domain 2"/>
    <property type="match status" value="1"/>
</dbReference>
<reference evidence="4" key="1">
    <citation type="submission" date="2017-04" db="EMBL/GenBank/DDBJ databases">
        <title>Complete Genome Sequences of Twelve Strains of a Stable Defined Moderately Diverse Mouse Microbiota 2 (sDMDMm2).</title>
        <authorList>
            <person name="Uchimura Y."/>
            <person name="Wyss M."/>
            <person name="Brugiroux S."/>
            <person name="Limenitakis J.P."/>
            <person name="Stecher B."/>
            <person name="McCoy K.D."/>
            <person name="Macpherson A.J."/>
        </authorList>
    </citation>
    <scope>NUCLEOTIDE SEQUENCE</scope>
    <source>
        <strain evidence="4">YL58</strain>
    </source>
</reference>
<organism evidence="4 5">
    <name type="scientific">Blautia pseudococcoides</name>
    <dbReference type="NCBI Taxonomy" id="1796616"/>
    <lineage>
        <taxon>Bacteria</taxon>
        <taxon>Bacillati</taxon>
        <taxon>Bacillota</taxon>
        <taxon>Clostridia</taxon>
        <taxon>Lachnospirales</taxon>
        <taxon>Lachnospiraceae</taxon>
        <taxon>Blautia</taxon>
    </lineage>
</organism>
<dbReference type="InterPro" id="IPR048950">
    <property type="entry name" value="Ppx_GppA_C"/>
</dbReference>
<evidence type="ECO:0000259" key="2">
    <source>
        <dbReference type="Pfam" id="PF02541"/>
    </source>
</evidence>
<dbReference type="Gene3D" id="1.10.3210.10">
    <property type="entry name" value="Hypothetical protein af1432"/>
    <property type="match status" value="1"/>
</dbReference>
<feature type="domain" description="Ppx/GppA phosphatase C-terminal" evidence="3">
    <location>
        <begin position="325"/>
        <end position="488"/>
    </location>
</feature>
<dbReference type="SUPFAM" id="SSF109604">
    <property type="entry name" value="HD-domain/PDEase-like"/>
    <property type="match status" value="1"/>
</dbReference>
<dbReference type="InterPro" id="IPR003607">
    <property type="entry name" value="HD/PDEase_dom"/>
</dbReference>